<protein>
    <recommendedName>
        <fullName evidence="4">Beta/gamma crystallin 'Greek key' domain-containing protein</fullName>
    </recommendedName>
</protein>
<sequence>MVSFRLFLATLASNALLAASAPTLALRGLASRAPMVQIEFCEKTYWAGECEIVSVEEARCTSVPEGWNDRISSIRNVDRDDFKCTWYLDGDCEGQSYDNQEDADLGDGNGRFDESISSYICVSK</sequence>
<accession>A0AAV9G0Q1</accession>
<name>A0AAV9G0Q1_9PEZI</name>
<evidence type="ECO:0000313" key="2">
    <source>
        <dbReference type="EMBL" id="KAK4442631.1"/>
    </source>
</evidence>
<gene>
    <name evidence="2" type="ORF">QBC34DRAFT_338268</name>
</gene>
<keyword evidence="3" id="KW-1185">Reference proteome</keyword>
<evidence type="ECO:0008006" key="4">
    <source>
        <dbReference type="Google" id="ProtNLM"/>
    </source>
</evidence>
<feature type="chain" id="PRO_5043406898" description="Beta/gamma crystallin 'Greek key' domain-containing protein" evidence="1">
    <location>
        <begin position="21"/>
        <end position="124"/>
    </location>
</feature>
<reference evidence="2" key="2">
    <citation type="submission" date="2023-05" db="EMBL/GenBank/DDBJ databases">
        <authorList>
            <consortium name="Lawrence Berkeley National Laboratory"/>
            <person name="Steindorff A."/>
            <person name="Hensen N."/>
            <person name="Bonometti L."/>
            <person name="Westerberg I."/>
            <person name="Brannstrom I.O."/>
            <person name="Guillou S."/>
            <person name="Cros-Aarteil S."/>
            <person name="Calhoun S."/>
            <person name="Haridas S."/>
            <person name="Kuo A."/>
            <person name="Mondo S."/>
            <person name="Pangilinan J."/>
            <person name="Riley R."/>
            <person name="Labutti K."/>
            <person name="Andreopoulos B."/>
            <person name="Lipzen A."/>
            <person name="Chen C."/>
            <person name="Yanf M."/>
            <person name="Daum C."/>
            <person name="Ng V."/>
            <person name="Clum A."/>
            <person name="Ohm R."/>
            <person name="Martin F."/>
            <person name="Silar P."/>
            <person name="Natvig D."/>
            <person name="Lalanne C."/>
            <person name="Gautier V."/>
            <person name="Ament-Velasquez S.L."/>
            <person name="Kruys A."/>
            <person name="Hutchinson M.I."/>
            <person name="Powell A.J."/>
            <person name="Barry K."/>
            <person name="Miller A.N."/>
            <person name="Grigoriev I.V."/>
            <person name="Debuchy R."/>
            <person name="Gladieux P."/>
            <person name="Thoren M.H."/>
            <person name="Johannesson H."/>
        </authorList>
    </citation>
    <scope>NUCLEOTIDE SEQUENCE</scope>
    <source>
        <strain evidence="2">PSN243</strain>
    </source>
</reference>
<comment type="caution">
    <text evidence="2">The sequence shown here is derived from an EMBL/GenBank/DDBJ whole genome shotgun (WGS) entry which is preliminary data.</text>
</comment>
<reference evidence="2" key="1">
    <citation type="journal article" date="2023" name="Mol. Phylogenet. Evol.">
        <title>Genome-scale phylogeny and comparative genomics of the fungal order Sordariales.</title>
        <authorList>
            <person name="Hensen N."/>
            <person name="Bonometti L."/>
            <person name="Westerberg I."/>
            <person name="Brannstrom I.O."/>
            <person name="Guillou S."/>
            <person name="Cros-Aarteil S."/>
            <person name="Calhoun S."/>
            <person name="Haridas S."/>
            <person name="Kuo A."/>
            <person name="Mondo S."/>
            <person name="Pangilinan J."/>
            <person name="Riley R."/>
            <person name="LaButti K."/>
            <person name="Andreopoulos B."/>
            <person name="Lipzen A."/>
            <person name="Chen C."/>
            <person name="Yan M."/>
            <person name="Daum C."/>
            <person name="Ng V."/>
            <person name="Clum A."/>
            <person name="Steindorff A."/>
            <person name="Ohm R.A."/>
            <person name="Martin F."/>
            <person name="Silar P."/>
            <person name="Natvig D.O."/>
            <person name="Lalanne C."/>
            <person name="Gautier V."/>
            <person name="Ament-Velasquez S.L."/>
            <person name="Kruys A."/>
            <person name="Hutchinson M.I."/>
            <person name="Powell A.J."/>
            <person name="Barry K."/>
            <person name="Miller A.N."/>
            <person name="Grigoriev I.V."/>
            <person name="Debuchy R."/>
            <person name="Gladieux P."/>
            <person name="Hiltunen Thoren M."/>
            <person name="Johannesson H."/>
        </authorList>
    </citation>
    <scope>NUCLEOTIDE SEQUENCE</scope>
    <source>
        <strain evidence="2">PSN243</strain>
    </source>
</reference>
<dbReference type="EMBL" id="MU866010">
    <property type="protein sequence ID" value="KAK4442631.1"/>
    <property type="molecule type" value="Genomic_DNA"/>
</dbReference>
<dbReference type="AlphaFoldDB" id="A0AAV9G0Q1"/>
<keyword evidence="1" id="KW-0732">Signal</keyword>
<evidence type="ECO:0000256" key="1">
    <source>
        <dbReference type="SAM" id="SignalP"/>
    </source>
</evidence>
<evidence type="ECO:0000313" key="3">
    <source>
        <dbReference type="Proteomes" id="UP001321760"/>
    </source>
</evidence>
<dbReference type="Proteomes" id="UP001321760">
    <property type="component" value="Unassembled WGS sequence"/>
</dbReference>
<organism evidence="2 3">
    <name type="scientific">Podospora aff. communis PSN243</name>
    <dbReference type="NCBI Taxonomy" id="3040156"/>
    <lineage>
        <taxon>Eukaryota</taxon>
        <taxon>Fungi</taxon>
        <taxon>Dikarya</taxon>
        <taxon>Ascomycota</taxon>
        <taxon>Pezizomycotina</taxon>
        <taxon>Sordariomycetes</taxon>
        <taxon>Sordariomycetidae</taxon>
        <taxon>Sordariales</taxon>
        <taxon>Podosporaceae</taxon>
        <taxon>Podospora</taxon>
    </lineage>
</organism>
<feature type="signal peptide" evidence="1">
    <location>
        <begin position="1"/>
        <end position="20"/>
    </location>
</feature>
<proteinExistence type="predicted"/>
<dbReference type="Gene3D" id="2.60.20.10">
    <property type="entry name" value="Crystallins"/>
    <property type="match status" value="1"/>
</dbReference>